<evidence type="ECO:0000256" key="1">
    <source>
        <dbReference type="SAM" id="MobiDB-lite"/>
    </source>
</evidence>
<feature type="region of interest" description="Disordered" evidence="1">
    <location>
        <begin position="72"/>
        <end position="93"/>
    </location>
</feature>
<protein>
    <submittedName>
        <fullName evidence="2">Uncharacterized protein</fullName>
    </submittedName>
</protein>
<name>B6WQ24_9BACT</name>
<comment type="caution">
    <text evidence="2">The sequence shown here is derived from an EMBL/GenBank/DDBJ whole genome shotgun (WGS) entry which is preliminary data.</text>
</comment>
<dbReference type="HOGENOM" id="CLU_1755906_0_0_7"/>
<gene>
    <name evidence="2" type="ORF">DESPIG_00147</name>
</gene>
<evidence type="ECO:0000313" key="3">
    <source>
        <dbReference type="Proteomes" id="UP000003676"/>
    </source>
</evidence>
<sequence length="148" mass="16588">MQYLRRSVEFRLLREHIISRQAYQHGIGQWFGGRMLDVFLLLSVSSGLQDGARDDYLKKVREYLDAVSALADPSGTYNAGAPRTAQAPRQATDDDRTRYLGLMTAGLHKANKQGFASLKELRQAMEALRETVDSMRDNSFNGTTGDSK</sequence>
<reference evidence="2 3" key="1">
    <citation type="submission" date="2008-10" db="EMBL/GenBank/DDBJ databases">
        <title>Draft genome sequence of Desulvovibrio piger (ATCC 29098).</title>
        <authorList>
            <person name="Sudarsanam P."/>
            <person name="Ley R."/>
            <person name="Guruge J."/>
            <person name="Turnbaugh P.J."/>
            <person name="Mahowald M."/>
            <person name="Liep D."/>
            <person name="Gordon J."/>
        </authorList>
    </citation>
    <scope>NUCLEOTIDE SEQUENCE [LARGE SCALE GENOMIC DNA]</scope>
    <source>
        <strain evidence="2 3">ATCC 29098</strain>
    </source>
</reference>
<dbReference type="Proteomes" id="UP000003676">
    <property type="component" value="Unassembled WGS sequence"/>
</dbReference>
<dbReference type="EMBL" id="ABXU01000007">
    <property type="protein sequence ID" value="EEB34927.1"/>
    <property type="molecule type" value="Genomic_DNA"/>
</dbReference>
<dbReference type="AlphaFoldDB" id="B6WQ24"/>
<evidence type="ECO:0000313" key="2">
    <source>
        <dbReference type="EMBL" id="EEB34927.1"/>
    </source>
</evidence>
<reference evidence="2 3" key="2">
    <citation type="submission" date="2008-10" db="EMBL/GenBank/DDBJ databases">
        <authorList>
            <person name="Fulton L."/>
            <person name="Clifton S."/>
            <person name="Fulton B."/>
            <person name="Xu J."/>
            <person name="Minx P."/>
            <person name="Pepin K.H."/>
            <person name="Johnson M."/>
            <person name="Bhonagiri V."/>
            <person name="Nash W.E."/>
            <person name="Mardis E.R."/>
            <person name="Wilson R.K."/>
        </authorList>
    </citation>
    <scope>NUCLEOTIDE SEQUENCE [LARGE SCALE GENOMIC DNA]</scope>
    <source>
        <strain evidence="2 3">ATCC 29098</strain>
    </source>
</reference>
<proteinExistence type="predicted"/>
<accession>B6WQ24</accession>
<organism evidence="2 3">
    <name type="scientific">Desulfovibrio piger ATCC 29098</name>
    <dbReference type="NCBI Taxonomy" id="411464"/>
    <lineage>
        <taxon>Bacteria</taxon>
        <taxon>Pseudomonadati</taxon>
        <taxon>Thermodesulfobacteriota</taxon>
        <taxon>Desulfovibrionia</taxon>
        <taxon>Desulfovibrionales</taxon>
        <taxon>Desulfovibrionaceae</taxon>
        <taxon>Desulfovibrio</taxon>
    </lineage>
</organism>